<feature type="domain" description="PAC" evidence="13">
    <location>
        <begin position="315"/>
        <end position="367"/>
    </location>
</feature>
<dbReference type="InterPro" id="IPR036097">
    <property type="entry name" value="HisK_dim/P_sf"/>
</dbReference>
<dbReference type="PROSITE" id="PS50109">
    <property type="entry name" value="HIS_KIN"/>
    <property type="match status" value="1"/>
</dbReference>
<evidence type="ECO:0000313" key="14">
    <source>
        <dbReference type="EMBL" id="MBC8317949.1"/>
    </source>
</evidence>
<evidence type="ECO:0000259" key="13">
    <source>
        <dbReference type="PROSITE" id="PS50113"/>
    </source>
</evidence>
<gene>
    <name evidence="14" type="ORF">H8E41_08575</name>
</gene>
<keyword evidence="10" id="KW-0472">Membrane</keyword>
<organism evidence="14 15">
    <name type="scientific">Candidatus Desulfobia pelagia</name>
    <dbReference type="NCBI Taxonomy" id="2841692"/>
    <lineage>
        <taxon>Bacteria</taxon>
        <taxon>Pseudomonadati</taxon>
        <taxon>Thermodesulfobacteriota</taxon>
        <taxon>Desulfobulbia</taxon>
        <taxon>Desulfobulbales</taxon>
        <taxon>Desulfobulbaceae</taxon>
        <taxon>Candidatus Desulfobia</taxon>
    </lineage>
</organism>
<dbReference type="SUPFAM" id="SSF55874">
    <property type="entry name" value="ATPase domain of HSP90 chaperone/DNA topoisomerase II/histidine kinase"/>
    <property type="match status" value="1"/>
</dbReference>
<dbReference type="PRINTS" id="PR00344">
    <property type="entry name" value="BCTRLSENSOR"/>
</dbReference>
<dbReference type="CDD" id="cd00082">
    <property type="entry name" value="HisKA"/>
    <property type="match status" value="1"/>
</dbReference>
<evidence type="ECO:0000256" key="8">
    <source>
        <dbReference type="ARBA" id="ARBA00023012"/>
    </source>
</evidence>
<dbReference type="InterPro" id="IPR005467">
    <property type="entry name" value="His_kinase_dom"/>
</dbReference>
<evidence type="ECO:0000256" key="7">
    <source>
        <dbReference type="ARBA" id="ARBA00022840"/>
    </source>
</evidence>
<feature type="domain" description="PAC" evidence="13">
    <location>
        <begin position="189"/>
        <end position="241"/>
    </location>
</feature>
<dbReference type="AlphaFoldDB" id="A0A8J6NFV0"/>
<feature type="domain" description="PAS" evidence="12">
    <location>
        <begin position="116"/>
        <end position="161"/>
    </location>
</feature>
<dbReference type="InterPro" id="IPR036890">
    <property type="entry name" value="HATPase_C_sf"/>
</dbReference>
<evidence type="ECO:0000256" key="4">
    <source>
        <dbReference type="ARBA" id="ARBA00022679"/>
    </source>
</evidence>
<dbReference type="InterPro" id="IPR004358">
    <property type="entry name" value="Sig_transdc_His_kin-like_C"/>
</dbReference>
<dbReference type="InterPro" id="IPR000014">
    <property type="entry name" value="PAS"/>
</dbReference>
<proteinExistence type="predicted"/>
<reference evidence="14 15" key="1">
    <citation type="submission" date="2020-08" db="EMBL/GenBank/DDBJ databases">
        <title>Bridging the membrane lipid divide: bacteria of the FCB group superphylum have the potential to synthesize archaeal ether lipids.</title>
        <authorList>
            <person name="Villanueva L."/>
            <person name="Von Meijenfeldt F.A.B."/>
            <person name="Westbye A.B."/>
            <person name="Yadav S."/>
            <person name="Hopmans E.C."/>
            <person name="Dutilh B.E."/>
            <person name="Sinninghe Damste J.S."/>
        </authorList>
    </citation>
    <scope>NUCLEOTIDE SEQUENCE [LARGE SCALE GENOMIC DNA]</scope>
    <source>
        <strain evidence="14">NIOZ-UU47</strain>
    </source>
</reference>
<keyword evidence="4" id="KW-0808">Transferase</keyword>
<evidence type="ECO:0000256" key="2">
    <source>
        <dbReference type="ARBA" id="ARBA00012438"/>
    </source>
</evidence>
<dbReference type="GO" id="GO:0005524">
    <property type="term" value="F:ATP binding"/>
    <property type="evidence" value="ECO:0007669"/>
    <property type="project" value="UniProtKB-KW"/>
</dbReference>
<dbReference type="InterPro" id="IPR003661">
    <property type="entry name" value="HisK_dim/P_dom"/>
</dbReference>
<dbReference type="Pfam" id="PF02518">
    <property type="entry name" value="HATPase_c"/>
    <property type="match status" value="1"/>
</dbReference>
<keyword evidence="10" id="KW-1133">Transmembrane helix</keyword>
<keyword evidence="5" id="KW-0547">Nucleotide-binding</keyword>
<comment type="catalytic activity">
    <reaction evidence="1">
        <text>ATP + protein L-histidine = ADP + protein N-phospho-L-histidine.</text>
        <dbReference type="EC" id="2.7.13.3"/>
    </reaction>
</comment>
<evidence type="ECO:0000256" key="5">
    <source>
        <dbReference type="ARBA" id="ARBA00022741"/>
    </source>
</evidence>
<dbReference type="EMBL" id="JACNJZ010000118">
    <property type="protein sequence ID" value="MBC8317949.1"/>
    <property type="molecule type" value="Genomic_DNA"/>
</dbReference>
<dbReference type="Gene3D" id="3.30.565.10">
    <property type="entry name" value="Histidine kinase-like ATPase, C-terminal domain"/>
    <property type="match status" value="1"/>
</dbReference>
<evidence type="ECO:0000256" key="10">
    <source>
        <dbReference type="SAM" id="Phobius"/>
    </source>
</evidence>
<name>A0A8J6NFV0_9BACT</name>
<dbReference type="PANTHER" id="PTHR43065:SF46">
    <property type="entry name" value="C4-DICARBOXYLATE TRANSPORT SENSOR PROTEIN DCTB"/>
    <property type="match status" value="1"/>
</dbReference>
<dbReference type="NCBIfam" id="TIGR00229">
    <property type="entry name" value="sensory_box"/>
    <property type="match status" value="2"/>
</dbReference>
<feature type="transmembrane region" description="Helical" evidence="10">
    <location>
        <begin position="25"/>
        <end position="45"/>
    </location>
</feature>
<evidence type="ECO:0000259" key="12">
    <source>
        <dbReference type="PROSITE" id="PS50112"/>
    </source>
</evidence>
<dbReference type="PROSITE" id="PS50113">
    <property type="entry name" value="PAC"/>
    <property type="match status" value="2"/>
</dbReference>
<dbReference type="SMART" id="SM00091">
    <property type="entry name" value="PAS"/>
    <property type="match status" value="2"/>
</dbReference>
<dbReference type="Proteomes" id="UP000614424">
    <property type="component" value="Unassembled WGS sequence"/>
</dbReference>
<feature type="coiled-coil region" evidence="9">
    <location>
        <begin position="85"/>
        <end position="112"/>
    </location>
</feature>
<dbReference type="SMART" id="SM00086">
    <property type="entry name" value="PAC"/>
    <property type="match status" value="2"/>
</dbReference>
<protein>
    <recommendedName>
        <fullName evidence="2">histidine kinase</fullName>
        <ecNumber evidence="2">2.7.13.3</ecNumber>
    </recommendedName>
</protein>
<dbReference type="PANTHER" id="PTHR43065">
    <property type="entry name" value="SENSOR HISTIDINE KINASE"/>
    <property type="match status" value="1"/>
</dbReference>
<dbReference type="InterPro" id="IPR003594">
    <property type="entry name" value="HATPase_dom"/>
</dbReference>
<keyword evidence="6" id="KW-0418">Kinase</keyword>
<dbReference type="CDD" id="cd00130">
    <property type="entry name" value="PAS"/>
    <property type="match status" value="2"/>
</dbReference>
<dbReference type="Pfam" id="PF13426">
    <property type="entry name" value="PAS_9"/>
    <property type="match status" value="2"/>
</dbReference>
<evidence type="ECO:0000313" key="15">
    <source>
        <dbReference type="Proteomes" id="UP000614424"/>
    </source>
</evidence>
<dbReference type="InterPro" id="IPR035965">
    <property type="entry name" value="PAS-like_dom_sf"/>
</dbReference>
<evidence type="ECO:0000256" key="9">
    <source>
        <dbReference type="SAM" id="Coils"/>
    </source>
</evidence>
<comment type="caution">
    <text evidence="14">The sequence shown here is derived from an EMBL/GenBank/DDBJ whole genome shotgun (WGS) entry which is preliminary data.</text>
</comment>
<dbReference type="Gene3D" id="1.10.287.130">
    <property type="match status" value="1"/>
</dbReference>
<dbReference type="EC" id="2.7.13.3" evidence="2"/>
<keyword evidence="3" id="KW-0597">Phosphoprotein</keyword>
<keyword evidence="7" id="KW-0067">ATP-binding</keyword>
<dbReference type="InterPro" id="IPR000700">
    <property type="entry name" value="PAS-assoc_C"/>
</dbReference>
<keyword evidence="9" id="KW-0175">Coiled coil</keyword>
<keyword evidence="10" id="KW-0812">Transmembrane</keyword>
<dbReference type="Gene3D" id="3.30.450.20">
    <property type="entry name" value="PAS domain"/>
    <property type="match status" value="2"/>
</dbReference>
<evidence type="ECO:0000256" key="6">
    <source>
        <dbReference type="ARBA" id="ARBA00022777"/>
    </source>
</evidence>
<sequence>MFASVLFSLKIHQHLPDDFAHRWRILTFFIEFFLVGYIFYILLLYTKVNIPLELIVGVIFLMGAFFVFSFISLTRKTLGKLHDSEQLLLKANEELESRIEKRTQELLKSTRQLDKTLSEQTQILDTAASGIRVVDTNYVIRKANKTFLNIVGLTRDKVIGKKCYEVFSGSICTGPDCPLEKIQKNPGLINYETDKIRLDGREIPCMINAAPFWGQDGKLLGIVEDFRDITERKQAERSLQEKESFYRLLNEKAPVGYHSLDRNGHILNVNETWLDSLQYTKDEVIGKPLKDFLYEDATGTFEESFQKFKDEGGVLGVEHVLRKKDGTPIHILINGRVVTDEKGNFLLSHCMFVDITELLETKKDKKLLQTRLVQAQKLEAVGQLAAGIAHEINTPTQYIESNIDFLGDAFKDITELMAQYHILLENARQGSISQEQAEAADNALEKADWEYLREEVPTAVNQAREGTQRVATIVRAMKEFSHPSSKEKVPSDLVRIITNTTTVCQNEWKNIADLETDFAPDMPSVPCIADEIGQVILNVMVNAAHAISDTLGDNSEGEKGTIKITVRTNGENAEILIRDSGSGIPEDVKKHIFDPFFTTKVVGRGSGQGLAIAHDVIANKHGGSINAESKPGEGTTFIIQLPLAA</sequence>
<dbReference type="PROSITE" id="PS50112">
    <property type="entry name" value="PAS"/>
    <property type="match status" value="2"/>
</dbReference>
<dbReference type="GO" id="GO:0000155">
    <property type="term" value="F:phosphorelay sensor kinase activity"/>
    <property type="evidence" value="ECO:0007669"/>
    <property type="project" value="InterPro"/>
</dbReference>
<evidence type="ECO:0000259" key="11">
    <source>
        <dbReference type="PROSITE" id="PS50109"/>
    </source>
</evidence>
<dbReference type="SMART" id="SM00387">
    <property type="entry name" value="HATPase_c"/>
    <property type="match status" value="1"/>
</dbReference>
<dbReference type="InterPro" id="IPR001610">
    <property type="entry name" value="PAC"/>
</dbReference>
<feature type="transmembrane region" description="Helical" evidence="10">
    <location>
        <begin position="52"/>
        <end position="73"/>
    </location>
</feature>
<dbReference type="SUPFAM" id="SSF55785">
    <property type="entry name" value="PYP-like sensor domain (PAS domain)"/>
    <property type="match status" value="2"/>
</dbReference>
<dbReference type="SUPFAM" id="SSF47384">
    <property type="entry name" value="Homodimeric domain of signal transducing histidine kinase"/>
    <property type="match status" value="1"/>
</dbReference>
<evidence type="ECO:0000256" key="1">
    <source>
        <dbReference type="ARBA" id="ARBA00000085"/>
    </source>
</evidence>
<feature type="domain" description="Histidine kinase" evidence="11">
    <location>
        <begin position="387"/>
        <end position="645"/>
    </location>
</feature>
<keyword evidence="8" id="KW-0902">Two-component regulatory system</keyword>
<accession>A0A8J6NFV0</accession>
<feature type="domain" description="PAS" evidence="12">
    <location>
        <begin position="242"/>
        <end position="312"/>
    </location>
</feature>
<evidence type="ECO:0000256" key="3">
    <source>
        <dbReference type="ARBA" id="ARBA00022553"/>
    </source>
</evidence>